<organism evidence="3 4">
    <name type="scientific">Cyanidiococcus yangmingshanensis</name>
    <dbReference type="NCBI Taxonomy" id="2690220"/>
    <lineage>
        <taxon>Eukaryota</taxon>
        <taxon>Rhodophyta</taxon>
        <taxon>Bangiophyceae</taxon>
        <taxon>Cyanidiales</taxon>
        <taxon>Cyanidiaceae</taxon>
        <taxon>Cyanidiococcus</taxon>
    </lineage>
</organism>
<name>A0A7J7IBL5_9RHOD</name>
<evidence type="ECO:0000313" key="3">
    <source>
        <dbReference type="EMBL" id="KAF6000483.1"/>
    </source>
</evidence>
<gene>
    <name evidence="3" type="primary">CHMP2A</name>
    <name evidence="3" type="ORF">F1559_000146</name>
</gene>
<feature type="compositionally biased region" description="Gly residues" evidence="2">
    <location>
        <begin position="266"/>
        <end position="277"/>
    </location>
</feature>
<protein>
    <submittedName>
        <fullName evidence="3">Charged multivesicular body protein</fullName>
    </submittedName>
</protein>
<keyword evidence="1" id="KW-0175">Coiled coil</keyword>
<evidence type="ECO:0000256" key="1">
    <source>
        <dbReference type="SAM" id="Coils"/>
    </source>
</evidence>
<dbReference type="OrthoDB" id="10252926at2759"/>
<sequence>MEALKNIFGYGETPAQKLRRYKRTIDRAVREVDRERMKMQRLEQQRKNEIRRLARESQMKSVRIAARDLVRVRNCIAKMYELRSQMQSVQMQLSTMRSSEAMTNAMRGIVKSMHLMNRQVNLPRIGHILHEFERESEILSLKQEVIDDAMDNAIADEDENEETEQVVNQVLDELGLEHASRLEEAPQSPAARAVRAPAARDLSAGVASLPDAEELAIGGGGGAATPGKNTRRPHDPGNGWGPTGHRSNDDHDDPPGHDHSNDRYGNGFGSGGGGGGSILRPRASGSMGVEPDELEQRLENLKK</sequence>
<comment type="caution">
    <text evidence="3">The sequence shown here is derived from an EMBL/GenBank/DDBJ whole genome shotgun (WGS) entry which is preliminary data.</text>
</comment>
<feature type="region of interest" description="Disordered" evidence="2">
    <location>
        <begin position="215"/>
        <end position="303"/>
    </location>
</feature>
<evidence type="ECO:0000256" key="2">
    <source>
        <dbReference type="SAM" id="MobiDB-lite"/>
    </source>
</evidence>
<dbReference type="Gene3D" id="6.10.140.1230">
    <property type="match status" value="1"/>
</dbReference>
<dbReference type="InterPro" id="IPR005024">
    <property type="entry name" value="Snf7_fam"/>
</dbReference>
<dbReference type="EMBL" id="VWRR01000019">
    <property type="protein sequence ID" value="KAF6000483.1"/>
    <property type="molecule type" value="Genomic_DNA"/>
</dbReference>
<reference evidence="3 4" key="1">
    <citation type="journal article" date="2020" name="J. Phycol.">
        <title>Comparative genome analysis reveals Cyanidiococcus gen. nov., a new extremophilic red algal genus sister to Cyanidioschyzon (Cyanidioschyzonaceae, Rhodophyta).</title>
        <authorList>
            <person name="Liu S.-L."/>
            <person name="Chiang Y.-R."/>
            <person name="Yoon H.S."/>
            <person name="Fu H.-Y."/>
        </authorList>
    </citation>
    <scope>NUCLEOTIDE SEQUENCE [LARGE SCALE GENOMIC DNA]</scope>
    <source>
        <strain evidence="3 4">THAL066</strain>
    </source>
</reference>
<dbReference type="PANTHER" id="PTHR10476">
    <property type="entry name" value="CHARGED MULTIVESICULAR BODY PROTEIN"/>
    <property type="match status" value="1"/>
</dbReference>
<dbReference type="GO" id="GO:0007034">
    <property type="term" value="P:vacuolar transport"/>
    <property type="evidence" value="ECO:0007669"/>
    <property type="project" value="InterPro"/>
</dbReference>
<evidence type="ECO:0000313" key="4">
    <source>
        <dbReference type="Proteomes" id="UP000530660"/>
    </source>
</evidence>
<feature type="compositionally biased region" description="Basic and acidic residues" evidence="2">
    <location>
        <begin position="294"/>
        <end position="303"/>
    </location>
</feature>
<proteinExistence type="predicted"/>
<keyword evidence="4" id="KW-1185">Reference proteome</keyword>
<feature type="coiled-coil region" evidence="1">
    <location>
        <begin position="18"/>
        <end position="59"/>
    </location>
</feature>
<dbReference type="Pfam" id="PF03357">
    <property type="entry name" value="Snf7"/>
    <property type="match status" value="1"/>
</dbReference>
<dbReference type="AlphaFoldDB" id="A0A7J7IBL5"/>
<feature type="compositionally biased region" description="Basic and acidic residues" evidence="2">
    <location>
        <begin position="246"/>
        <end position="262"/>
    </location>
</feature>
<dbReference type="Proteomes" id="UP000530660">
    <property type="component" value="Unassembled WGS sequence"/>
</dbReference>
<accession>A0A7J7IBL5</accession>